<proteinExistence type="predicted"/>
<dbReference type="Proteomes" id="UP000015524">
    <property type="component" value="Unassembled WGS sequence"/>
</dbReference>
<feature type="transmembrane region" description="Helical" evidence="1">
    <location>
        <begin position="21"/>
        <end position="44"/>
    </location>
</feature>
<evidence type="ECO:0000313" key="2">
    <source>
        <dbReference type="EMBL" id="EQB05882.1"/>
    </source>
</evidence>
<feature type="transmembrane region" description="Helical" evidence="1">
    <location>
        <begin position="64"/>
        <end position="89"/>
    </location>
</feature>
<protein>
    <submittedName>
        <fullName evidence="2">Uncharacterized protein</fullName>
    </submittedName>
</protein>
<dbReference type="RefSeq" id="WP_021243353.1">
    <property type="nucleotide sequence ID" value="NZ_ATIB01000020.1"/>
</dbReference>
<keyword evidence="1" id="KW-1133">Transmembrane helix</keyword>
<dbReference type="EMBL" id="ATIB01000020">
    <property type="protein sequence ID" value="EQB05882.1"/>
    <property type="molecule type" value="Genomic_DNA"/>
</dbReference>
<keyword evidence="3" id="KW-1185">Reference proteome</keyword>
<organism evidence="2 3">
    <name type="scientific">Sphingobium baderi LL03</name>
    <dbReference type="NCBI Taxonomy" id="1114964"/>
    <lineage>
        <taxon>Bacteria</taxon>
        <taxon>Pseudomonadati</taxon>
        <taxon>Pseudomonadota</taxon>
        <taxon>Alphaproteobacteria</taxon>
        <taxon>Sphingomonadales</taxon>
        <taxon>Sphingomonadaceae</taxon>
        <taxon>Sphingobium</taxon>
    </lineage>
</organism>
<reference evidence="2 3" key="1">
    <citation type="journal article" date="2013" name="Genome Announc.">
        <title>Draft Genome Sequence of a Hexachlorocyclohexane-Degrading Bacterium, Sphingobium baderi Strain LL03T.</title>
        <authorList>
            <person name="Kaur J."/>
            <person name="Verma H."/>
            <person name="Tripathi C."/>
            <person name="Khurana J.P."/>
            <person name="Lal R."/>
        </authorList>
    </citation>
    <scope>NUCLEOTIDE SEQUENCE [LARGE SCALE GENOMIC DNA]</scope>
    <source>
        <strain evidence="2 3">LL03</strain>
    </source>
</reference>
<keyword evidence="1" id="KW-0472">Membrane</keyword>
<keyword evidence="1" id="KW-0812">Transmembrane</keyword>
<sequence>MKDGTGLSHHPATHADRLPPWRAAFILACGPAAWLLQLMVGASLTGWSCFPADERLWSEPAGLGWTRTAAIIVIAVAVLIAWASGAAAWSDLRRVRGEEEGGPAALAEIGHGRTRFIALWGLVLGVGSAAASLITLVAFLLVPRCAG</sequence>
<dbReference type="AlphaFoldDB" id="T0GYW6"/>
<evidence type="ECO:0000256" key="1">
    <source>
        <dbReference type="SAM" id="Phobius"/>
    </source>
</evidence>
<dbReference type="PATRIC" id="fig|1114964.3.peg.317"/>
<comment type="caution">
    <text evidence="2">The sequence shown here is derived from an EMBL/GenBank/DDBJ whole genome shotgun (WGS) entry which is preliminary data.</text>
</comment>
<feature type="transmembrane region" description="Helical" evidence="1">
    <location>
        <begin position="117"/>
        <end position="142"/>
    </location>
</feature>
<evidence type="ECO:0000313" key="3">
    <source>
        <dbReference type="Proteomes" id="UP000015524"/>
    </source>
</evidence>
<gene>
    <name evidence="2" type="ORF">L485_01705</name>
</gene>
<name>T0GYW6_9SPHN</name>
<accession>T0GYW6</accession>